<dbReference type="AlphaFoldDB" id="A0A4P1K3Z1"/>
<keyword evidence="4" id="KW-0732">Signal</keyword>
<feature type="binding site" evidence="6">
    <location>
        <position position="46"/>
    </location>
    <ligand>
        <name>molybdate</name>
        <dbReference type="ChEBI" id="CHEBI:36264"/>
    </ligand>
</feature>
<name>A0A4P1K3Z1_9CAUL</name>
<feature type="binding site" evidence="6">
    <location>
        <position position="73"/>
    </location>
    <ligand>
        <name>molybdate</name>
        <dbReference type="ChEBI" id="CHEBI:36264"/>
    </ligand>
</feature>
<protein>
    <submittedName>
        <fullName evidence="7">Molybdate-binding periplasmic protein</fullName>
    </submittedName>
</protein>
<dbReference type="GO" id="GO:0030973">
    <property type="term" value="F:molybdate ion binding"/>
    <property type="evidence" value="ECO:0007669"/>
    <property type="project" value="TreeGrafter"/>
</dbReference>
<dbReference type="PANTHER" id="PTHR30632:SF17">
    <property type="entry name" value="MOLYBDATE-BINDING PROTEIN MODA"/>
    <property type="match status" value="1"/>
</dbReference>
<proteinExistence type="inferred from homology"/>
<evidence type="ECO:0000313" key="8">
    <source>
        <dbReference type="Proteomes" id="UP000309952"/>
    </source>
</evidence>
<dbReference type="InterPro" id="IPR005950">
    <property type="entry name" value="ModA"/>
</dbReference>
<feature type="binding site" evidence="6">
    <location>
        <position position="184"/>
    </location>
    <ligand>
        <name>molybdate</name>
        <dbReference type="ChEBI" id="CHEBI:36264"/>
    </ligand>
</feature>
<evidence type="ECO:0000256" key="4">
    <source>
        <dbReference type="ARBA" id="ARBA00022729"/>
    </source>
</evidence>
<sequence length="268" mass="27967">MTWADRPFAIGRRGFVGLFLAASLLAGCGSSTGEAETAPVVFAAASLQEAIGDVSEAWVRRGHRAPVVSFAGSSALARQIGAGARADLFISADEAWMDALQDQGRVVVASRAVLARNRLVLVAPAPAAPLDLRDQGAFDAALGEGRLAIADPEAVPAGRYGKAALTALELWPRVEGRLAPAENVRAALALVERGAAPLGVVYATDARASERATVVAVFPATTHPPIVYPIARLTRSDNREAEAFRRFLLSDEAAAIFRARGFAAGAES</sequence>
<gene>
    <name evidence="7" type="primary">modA</name>
    <name evidence="7" type="ORF">NCTC9239_01359</name>
</gene>
<dbReference type="PIRSF" id="PIRSF004846">
    <property type="entry name" value="ModA"/>
    <property type="match status" value="1"/>
</dbReference>
<evidence type="ECO:0000313" key="7">
    <source>
        <dbReference type="EMBL" id="VTO14333.1"/>
    </source>
</evidence>
<feature type="binding site" evidence="6">
    <location>
        <position position="157"/>
    </location>
    <ligand>
        <name>molybdate</name>
        <dbReference type="ChEBI" id="CHEBI:36264"/>
    </ligand>
</feature>
<dbReference type="GO" id="GO:0030288">
    <property type="term" value="C:outer membrane-bounded periplasmic space"/>
    <property type="evidence" value="ECO:0007669"/>
    <property type="project" value="TreeGrafter"/>
</dbReference>
<dbReference type="GO" id="GO:1901359">
    <property type="term" value="F:tungstate binding"/>
    <property type="evidence" value="ECO:0007669"/>
    <property type="project" value="UniProtKB-ARBA"/>
</dbReference>
<dbReference type="InterPro" id="IPR006311">
    <property type="entry name" value="TAT_signal"/>
</dbReference>
<dbReference type="SUPFAM" id="SSF53850">
    <property type="entry name" value="Periplasmic binding protein-like II"/>
    <property type="match status" value="1"/>
</dbReference>
<dbReference type="Gene3D" id="3.40.190.10">
    <property type="entry name" value="Periplasmic binding protein-like II"/>
    <property type="match status" value="2"/>
</dbReference>
<dbReference type="KEGG" id="bvy:NCTC9239_01359"/>
<dbReference type="GO" id="GO:0015689">
    <property type="term" value="P:molybdate ion transport"/>
    <property type="evidence" value="ECO:0007669"/>
    <property type="project" value="InterPro"/>
</dbReference>
<comment type="similarity">
    <text evidence="1">Belongs to the bacterial solute-binding protein ModA family.</text>
</comment>
<accession>A0A4P1K3Z1</accession>
<dbReference type="InterPro" id="IPR050682">
    <property type="entry name" value="ModA/WtpA"/>
</dbReference>
<dbReference type="GO" id="GO:0046872">
    <property type="term" value="F:metal ion binding"/>
    <property type="evidence" value="ECO:0007669"/>
    <property type="project" value="UniProtKB-KW"/>
</dbReference>
<dbReference type="FunFam" id="3.40.190.10:FF:000035">
    <property type="entry name" value="Molybdate ABC transporter substrate-binding protein"/>
    <property type="match status" value="1"/>
</dbReference>
<evidence type="ECO:0000256" key="2">
    <source>
        <dbReference type="ARBA" id="ARBA00022505"/>
    </source>
</evidence>
<dbReference type="EMBL" id="LR588407">
    <property type="protein sequence ID" value="VTO14333.1"/>
    <property type="molecule type" value="Genomic_DNA"/>
</dbReference>
<dbReference type="RefSeq" id="WP_197733809.1">
    <property type="nucleotide sequence ID" value="NZ_LR588407.1"/>
</dbReference>
<feature type="binding site" evidence="6">
    <location>
        <position position="202"/>
    </location>
    <ligand>
        <name>molybdate</name>
        <dbReference type="ChEBI" id="CHEBI:36264"/>
    </ligand>
</feature>
<dbReference type="PROSITE" id="PS51318">
    <property type="entry name" value="TAT"/>
    <property type="match status" value="1"/>
</dbReference>
<evidence type="ECO:0000256" key="3">
    <source>
        <dbReference type="ARBA" id="ARBA00022723"/>
    </source>
</evidence>
<evidence type="ECO:0000256" key="1">
    <source>
        <dbReference type="ARBA" id="ARBA00009175"/>
    </source>
</evidence>
<evidence type="ECO:0000256" key="6">
    <source>
        <dbReference type="PIRSR" id="PIRSR004846-1"/>
    </source>
</evidence>
<dbReference type="NCBIfam" id="TIGR01256">
    <property type="entry name" value="modA"/>
    <property type="match status" value="1"/>
</dbReference>
<dbReference type="Proteomes" id="UP000309952">
    <property type="component" value="Chromosome"/>
</dbReference>
<organism evidence="7 8">
    <name type="scientific">Brevundimonas vancanneytii</name>
    <dbReference type="NCBI Taxonomy" id="1325724"/>
    <lineage>
        <taxon>Bacteria</taxon>
        <taxon>Pseudomonadati</taxon>
        <taxon>Pseudomonadota</taxon>
        <taxon>Alphaproteobacteria</taxon>
        <taxon>Caulobacterales</taxon>
        <taxon>Caulobacteraceae</taxon>
        <taxon>Brevundimonas</taxon>
    </lineage>
</organism>
<keyword evidence="2 6" id="KW-0500">Molybdenum</keyword>
<dbReference type="PANTHER" id="PTHR30632">
    <property type="entry name" value="MOLYBDATE-BINDING PERIPLASMIC PROTEIN"/>
    <property type="match status" value="1"/>
</dbReference>
<dbReference type="Pfam" id="PF13531">
    <property type="entry name" value="SBP_bac_11"/>
    <property type="match status" value="1"/>
</dbReference>
<comment type="subunit">
    <text evidence="5">The complex is composed of two ATP-binding proteins (ModC), two transmembrane proteins (ModB) and a solute-binding protein (ModA).</text>
</comment>
<keyword evidence="8" id="KW-1185">Reference proteome</keyword>
<evidence type="ECO:0000256" key="5">
    <source>
        <dbReference type="ARBA" id="ARBA00062515"/>
    </source>
</evidence>
<keyword evidence="3 6" id="KW-0479">Metal-binding</keyword>
<dbReference type="PROSITE" id="PS51257">
    <property type="entry name" value="PROKAR_LIPOPROTEIN"/>
    <property type="match status" value="1"/>
</dbReference>
<reference evidence="7 8" key="1">
    <citation type="submission" date="2019-04" db="EMBL/GenBank/DDBJ databases">
        <authorList>
            <consortium name="Pathogen Informatics"/>
        </authorList>
    </citation>
    <scope>NUCLEOTIDE SEQUENCE [LARGE SCALE GENOMIC DNA]</scope>
    <source>
        <strain evidence="7 8">NCTC9239</strain>
    </source>
</reference>